<dbReference type="Proteomes" id="UP001529510">
    <property type="component" value="Unassembled WGS sequence"/>
</dbReference>
<keyword evidence="8" id="KW-1185">Reference proteome</keyword>
<evidence type="ECO:0000259" key="5">
    <source>
        <dbReference type="SMART" id="SM00013"/>
    </source>
</evidence>
<dbReference type="PROSITE" id="PS51450">
    <property type="entry name" value="LRR"/>
    <property type="match status" value="1"/>
</dbReference>
<sequence>TFLSSVERNTFPPFDLYRFRMSYVGLFHLLQLQRKQKNMCNLTLCVLLFLTCSCSSLASCPAQCLCETTVVNCVSQNLRSIPQPLPENITTLNISGNTIWNLNNESFPRPLEHLTHLYASGSQVEQLDSMAFKNLPSLRSLDLSNNRILQFSVEAFPQDSKIEILNLSKSLYNHSYIGVFADLFKHSLAKVSYLDLSNNDLVLLPEGIFTSLSDLSVLDLRNNSLVTIRNDTFWNRALKELDLRDNALKVLHNVTLEKLSSIPDLQVSLAGNPWRCDCNIEDMLIWLETHQVVVDRLNLTCAGPAKLKNVPLLHLEQSRLSCWSNAGDALERALEPSYVFLGMVLALIGVIFLLVLYLNRKGIKRWMYNIRDACRDHMEGYHYRYEINSDPRLANLSLNSDV</sequence>
<keyword evidence="2" id="KW-0732">Signal</keyword>
<dbReference type="InterPro" id="IPR003591">
    <property type="entry name" value="Leu-rich_rpt_typical-subtyp"/>
</dbReference>
<keyword evidence="1" id="KW-0433">Leucine-rich repeat</keyword>
<name>A0ABD0PHL1_CIRMR</name>
<dbReference type="SMART" id="SM00082">
    <property type="entry name" value="LRRCT"/>
    <property type="match status" value="1"/>
</dbReference>
<gene>
    <name evidence="7" type="ORF">M9458_033556</name>
</gene>
<dbReference type="InterPro" id="IPR052286">
    <property type="entry name" value="Wnt_signaling_inhibitor"/>
</dbReference>
<feature type="non-terminal residue" evidence="7">
    <location>
        <position position="402"/>
    </location>
</feature>
<organism evidence="7 8">
    <name type="scientific">Cirrhinus mrigala</name>
    <name type="common">Mrigala</name>
    <dbReference type="NCBI Taxonomy" id="683832"/>
    <lineage>
        <taxon>Eukaryota</taxon>
        <taxon>Metazoa</taxon>
        <taxon>Chordata</taxon>
        <taxon>Craniata</taxon>
        <taxon>Vertebrata</taxon>
        <taxon>Euteleostomi</taxon>
        <taxon>Actinopterygii</taxon>
        <taxon>Neopterygii</taxon>
        <taxon>Teleostei</taxon>
        <taxon>Ostariophysi</taxon>
        <taxon>Cypriniformes</taxon>
        <taxon>Cyprinidae</taxon>
        <taxon>Labeoninae</taxon>
        <taxon>Labeonini</taxon>
        <taxon>Cirrhinus</taxon>
    </lineage>
</organism>
<evidence type="ECO:0008006" key="9">
    <source>
        <dbReference type="Google" id="ProtNLM"/>
    </source>
</evidence>
<dbReference type="SMART" id="SM00369">
    <property type="entry name" value="LRR_TYP"/>
    <property type="match status" value="5"/>
</dbReference>
<dbReference type="SMART" id="SM00013">
    <property type="entry name" value="LRRNT"/>
    <property type="match status" value="1"/>
</dbReference>
<keyword evidence="4" id="KW-1133">Transmembrane helix</keyword>
<feature type="domain" description="LRRCT" evidence="6">
    <location>
        <begin position="272"/>
        <end position="323"/>
    </location>
</feature>
<evidence type="ECO:0000256" key="2">
    <source>
        <dbReference type="ARBA" id="ARBA00022729"/>
    </source>
</evidence>
<dbReference type="InterPro" id="IPR000372">
    <property type="entry name" value="LRRNT"/>
</dbReference>
<dbReference type="Pfam" id="PF13855">
    <property type="entry name" value="LRR_8"/>
    <property type="match status" value="2"/>
</dbReference>
<dbReference type="InterPro" id="IPR001611">
    <property type="entry name" value="Leu-rich_rpt"/>
</dbReference>
<evidence type="ECO:0000256" key="3">
    <source>
        <dbReference type="ARBA" id="ARBA00022737"/>
    </source>
</evidence>
<protein>
    <recommendedName>
        <fullName evidence="9">Trophoblast glycoprotein b</fullName>
    </recommendedName>
</protein>
<feature type="transmembrane region" description="Helical" evidence="4">
    <location>
        <begin position="338"/>
        <end position="358"/>
    </location>
</feature>
<keyword evidence="3" id="KW-0677">Repeat</keyword>
<proteinExistence type="predicted"/>
<accession>A0ABD0PHL1</accession>
<comment type="caution">
    <text evidence="7">The sequence shown here is derived from an EMBL/GenBank/DDBJ whole genome shotgun (WGS) entry which is preliminary data.</text>
</comment>
<dbReference type="InterPro" id="IPR032675">
    <property type="entry name" value="LRR_dom_sf"/>
</dbReference>
<dbReference type="Pfam" id="PF01463">
    <property type="entry name" value="LRRCT"/>
    <property type="match status" value="1"/>
</dbReference>
<dbReference type="PANTHER" id="PTHR24364">
    <property type="entry name" value="LP06937P"/>
    <property type="match status" value="1"/>
</dbReference>
<dbReference type="EMBL" id="JAMKFB020000016">
    <property type="protein sequence ID" value="KAL0173245.1"/>
    <property type="molecule type" value="Genomic_DNA"/>
</dbReference>
<evidence type="ECO:0000313" key="7">
    <source>
        <dbReference type="EMBL" id="KAL0173245.1"/>
    </source>
</evidence>
<keyword evidence="4" id="KW-0812">Transmembrane</keyword>
<keyword evidence="4" id="KW-0472">Membrane</keyword>
<dbReference type="PANTHER" id="PTHR24364:SF21">
    <property type="entry name" value="TROPHOBLAST GLYCOPROTEIN B"/>
    <property type="match status" value="1"/>
</dbReference>
<evidence type="ECO:0000256" key="1">
    <source>
        <dbReference type="ARBA" id="ARBA00022614"/>
    </source>
</evidence>
<dbReference type="SUPFAM" id="SSF52058">
    <property type="entry name" value="L domain-like"/>
    <property type="match status" value="1"/>
</dbReference>
<evidence type="ECO:0000256" key="4">
    <source>
        <dbReference type="SAM" id="Phobius"/>
    </source>
</evidence>
<reference evidence="7 8" key="1">
    <citation type="submission" date="2024-05" db="EMBL/GenBank/DDBJ databases">
        <title>Genome sequencing and assembly of Indian major carp, Cirrhinus mrigala (Hamilton, 1822).</title>
        <authorList>
            <person name="Mohindra V."/>
            <person name="Chowdhury L.M."/>
            <person name="Lal K."/>
            <person name="Jena J.K."/>
        </authorList>
    </citation>
    <scope>NUCLEOTIDE SEQUENCE [LARGE SCALE GENOMIC DNA]</scope>
    <source>
        <strain evidence="7">CM1030</strain>
        <tissue evidence="7">Blood</tissue>
    </source>
</reference>
<dbReference type="AlphaFoldDB" id="A0ABD0PHL1"/>
<dbReference type="InterPro" id="IPR000483">
    <property type="entry name" value="Cys-rich_flank_reg_C"/>
</dbReference>
<evidence type="ECO:0000313" key="8">
    <source>
        <dbReference type="Proteomes" id="UP001529510"/>
    </source>
</evidence>
<feature type="domain" description="LRRNT" evidence="5">
    <location>
        <begin position="59"/>
        <end position="91"/>
    </location>
</feature>
<dbReference type="Gene3D" id="3.80.10.10">
    <property type="entry name" value="Ribonuclease Inhibitor"/>
    <property type="match status" value="1"/>
</dbReference>
<feature type="non-terminal residue" evidence="7">
    <location>
        <position position="1"/>
    </location>
</feature>
<evidence type="ECO:0000259" key="6">
    <source>
        <dbReference type="SMART" id="SM00082"/>
    </source>
</evidence>